<accession>A0A811UYQ5</accession>
<comment type="caution">
    <text evidence="2">The sequence shown here is derived from an EMBL/GenBank/DDBJ whole genome shotgun (WGS) entry which is preliminary data.</text>
</comment>
<organism evidence="2 3">
    <name type="scientific">Ceratitis capitata</name>
    <name type="common">Mediterranean fruit fly</name>
    <name type="synonym">Tephritis capitata</name>
    <dbReference type="NCBI Taxonomy" id="7213"/>
    <lineage>
        <taxon>Eukaryota</taxon>
        <taxon>Metazoa</taxon>
        <taxon>Ecdysozoa</taxon>
        <taxon>Arthropoda</taxon>
        <taxon>Hexapoda</taxon>
        <taxon>Insecta</taxon>
        <taxon>Pterygota</taxon>
        <taxon>Neoptera</taxon>
        <taxon>Endopterygota</taxon>
        <taxon>Diptera</taxon>
        <taxon>Brachycera</taxon>
        <taxon>Muscomorpha</taxon>
        <taxon>Tephritoidea</taxon>
        <taxon>Tephritidae</taxon>
        <taxon>Ceratitis</taxon>
        <taxon>Ceratitis</taxon>
    </lineage>
</organism>
<name>A0A811UYQ5_CERCA</name>
<dbReference type="AlphaFoldDB" id="A0A811UYQ5"/>
<keyword evidence="3" id="KW-1185">Reference proteome</keyword>
<dbReference type="Proteomes" id="UP000606786">
    <property type="component" value="Unassembled WGS sequence"/>
</dbReference>
<proteinExistence type="predicted"/>
<sequence>MYSPPSYEETYYQKKSTNNNNYNDKNTAHKQPKANDVVAADYDDNGDNSTATLYLTLSRRCS</sequence>
<evidence type="ECO:0000256" key="1">
    <source>
        <dbReference type="SAM" id="MobiDB-lite"/>
    </source>
</evidence>
<feature type="region of interest" description="Disordered" evidence="1">
    <location>
        <begin position="1"/>
        <end position="34"/>
    </location>
</feature>
<feature type="compositionally biased region" description="Low complexity" evidence="1">
    <location>
        <begin position="13"/>
        <end position="25"/>
    </location>
</feature>
<protein>
    <submittedName>
        <fullName evidence="2">(Mediterranean fruit fly) hypothetical protein</fullName>
    </submittedName>
</protein>
<reference evidence="2" key="1">
    <citation type="submission" date="2020-11" db="EMBL/GenBank/DDBJ databases">
        <authorList>
            <person name="Whitehead M."/>
        </authorList>
    </citation>
    <scope>NUCLEOTIDE SEQUENCE</scope>
    <source>
        <strain evidence="2">EGII</strain>
    </source>
</reference>
<gene>
    <name evidence="2" type="ORF">CCAP1982_LOCUS11276</name>
</gene>
<dbReference type="EMBL" id="CAJHJT010000034">
    <property type="protein sequence ID" value="CAD7002806.1"/>
    <property type="molecule type" value="Genomic_DNA"/>
</dbReference>
<evidence type="ECO:0000313" key="3">
    <source>
        <dbReference type="Proteomes" id="UP000606786"/>
    </source>
</evidence>
<evidence type="ECO:0000313" key="2">
    <source>
        <dbReference type="EMBL" id="CAD7002806.1"/>
    </source>
</evidence>